<evidence type="ECO:0000313" key="1">
    <source>
        <dbReference type="EMBL" id="OWK00204.1"/>
    </source>
</evidence>
<comment type="caution">
    <text evidence="1">The sequence shown here is derived from an EMBL/GenBank/DDBJ whole genome shotgun (WGS) entry which is preliminary data.</text>
</comment>
<evidence type="ECO:0000313" key="2">
    <source>
        <dbReference type="Proteomes" id="UP000242450"/>
    </source>
</evidence>
<organism evidence="1 2">
    <name type="scientific">Cervus elaphus hippelaphus</name>
    <name type="common">European red deer</name>
    <dbReference type="NCBI Taxonomy" id="46360"/>
    <lineage>
        <taxon>Eukaryota</taxon>
        <taxon>Metazoa</taxon>
        <taxon>Chordata</taxon>
        <taxon>Craniata</taxon>
        <taxon>Vertebrata</taxon>
        <taxon>Euteleostomi</taxon>
        <taxon>Mammalia</taxon>
        <taxon>Eutheria</taxon>
        <taxon>Laurasiatheria</taxon>
        <taxon>Artiodactyla</taxon>
        <taxon>Ruminantia</taxon>
        <taxon>Pecora</taxon>
        <taxon>Cervidae</taxon>
        <taxon>Cervinae</taxon>
        <taxon>Cervus</taxon>
    </lineage>
</organism>
<proteinExistence type="predicted"/>
<keyword evidence="2" id="KW-1185">Reference proteome</keyword>
<dbReference type="EMBL" id="MKHE01000033">
    <property type="protein sequence ID" value="OWK00204.1"/>
    <property type="molecule type" value="Genomic_DNA"/>
</dbReference>
<accession>A0A212C2X0</accession>
<protein>
    <submittedName>
        <fullName evidence="1">Uncharacterized protein</fullName>
    </submittedName>
</protein>
<name>A0A212C2X0_CEREH</name>
<sequence length="82" mass="9311">MFEESTFERTYIEELFTKNLVLLLIGKKLNINNMLPEKNTNCEGVNEEGVEAVATTSVICKNHPQVVCRLPFLLLCPAQQNQ</sequence>
<reference evidence="1 2" key="1">
    <citation type="journal article" date="2018" name="Mol. Genet. Genomics">
        <title>The red deer Cervus elaphus genome CerEla1.0: sequencing, annotating, genes, and chromosomes.</title>
        <authorList>
            <person name="Bana N.A."/>
            <person name="Nyiri A."/>
            <person name="Nagy J."/>
            <person name="Frank K."/>
            <person name="Nagy T."/>
            <person name="Steger V."/>
            <person name="Schiller M."/>
            <person name="Lakatos P."/>
            <person name="Sugar L."/>
            <person name="Horn P."/>
            <person name="Barta E."/>
            <person name="Orosz L."/>
        </authorList>
    </citation>
    <scope>NUCLEOTIDE SEQUENCE [LARGE SCALE GENOMIC DNA]</scope>
    <source>
        <strain evidence="1">Hungarian</strain>
    </source>
</reference>
<gene>
    <name evidence="1" type="ORF">Celaphus_00015967</name>
</gene>
<dbReference type="Proteomes" id="UP000242450">
    <property type="component" value="Chromosome 33"/>
</dbReference>
<dbReference type="AlphaFoldDB" id="A0A212C2X0"/>